<dbReference type="Gene3D" id="3.40.50.300">
    <property type="entry name" value="P-loop containing nucleotide triphosphate hydrolases"/>
    <property type="match status" value="1"/>
</dbReference>
<name>S3CR19_OPHP1</name>
<dbReference type="Pfam" id="PF23232">
    <property type="entry name" value="AAA_lid_13"/>
    <property type="match status" value="1"/>
</dbReference>
<evidence type="ECO:0000256" key="1">
    <source>
        <dbReference type="SAM" id="MobiDB-lite"/>
    </source>
</evidence>
<dbReference type="InterPro" id="IPR056599">
    <property type="entry name" value="AAA_lid_fung"/>
</dbReference>
<dbReference type="InterPro" id="IPR027417">
    <property type="entry name" value="P-loop_NTPase"/>
</dbReference>
<evidence type="ECO:0000313" key="3">
    <source>
        <dbReference type="EMBL" id="EPE09048.1"/>
    </source>
</evidence>
<feature type="region of interest" description="Disordered" evidence="1">
    <location>
        <begin position="772"/>
        <end position="816"/>
    </location>
</feature>
<dbReference type="eggNOG" id="KOG0742">
    <property type="taxonomic scope" value="Eukaryota"/>
</dbReference>
<feature type="compositionally biased region" description="Low complexity" evidence="1">
    <location>
        <begin position="1161"/>
        <end position="1182"/>
    </location>
</feature>
<dbReference type="InterPro" id="IPR054289">
    <property type="entry name" value="DUF7025"/>
</dbReference>
<keyword evidence="4" id="KW-1185">Reference proteome</keyword>
<dbReference type="HOGENOM" id="CLU_004471_2_2_1"/>
<dbReference type="GO" id="GO:0005524">
    <property type="term" value="F:ATP binding"/>
    <property type="evidence" value="ECO:0007669"/>
    <property type="project" value="InterPro"/>
</dbReference>
<accession>S3CR19</accession>
<dbReference type="Pfam" id="PF00004">
    <property type="entry name" value="AAA"/>
    <property type="match status" value="1"/>
</dbReference>
<feature type="compositionally biased region" description="Basic and acidic residues" evidence="1">
    <location>
        <begin position="225"/>
        <end position="239"/>
    </location>
</feature>
<organism evidence="3 4">
    <name type="scientific">Ophiostoma piceae (strain UAMH 11346)</name>
    <name type="common">Sap stain fungus</name>
    <dbReference type="NCBI Taxonomy" id="1262450"/>
    <lineage>
        <taxon>Eukaryota</taxon>
        <taxon>Fungi</taxon>
        <taxon>Dikarya</taxon>
        <taxon>Ascomycota</taxon>
        <taxon>Pezizomycotina</taxon>
        <taxon>Sordariomycetes</taxon>
        <taxon>Sordariomycetidae</taxon>
        <taxon>Ophiostomatales</taxon>
        <taxon>Ophiostomataceae</taxon>
        <taxon>Ophiostoma</taxon>
    </lineage>
</organism>
<feature type="domain" description="AAA+ ATPase" evidence="2">
    <location>
        <begin position="857"/>
        <end position="988"/>
    </location>
</feature>
<dbReference type="CDD" id="cd19481">
    <property type="entry name" value="RecA-like_protease"/>
    <property type="match status" value="1"/>
</dbReference>
<dbReference type="EMBL" id="KE148147">
    <property type="protein sequence ID" value="EPE09048.1"/>
    <property type="molecule type" value="Genomic_DNA"/>
</dbReference>
<feature type="compositionally biased region" description="Pro residues" evidence="1">
    <location>
        <begin position="1277"/>
        <end position="1287"/>
    </location>
</feature>
<feature type="compositionally biased region" description="Acidic residues" evidence="1">
    <location>
        <begin position="170"/>
        <end position="180"/>
    </location>
</feature>
<feature type="compositionally biased region" description="Basic residues" evidence="1">
    <location>
        <begin position="1132"/>
        <end position="1141"/>
    </location>
</feature>
<protein>
    <submittedName>
        <fullName evidence="3">Aaa family atpase</fullName>
    </submittedName>
</protein>
<dbReference type="InterPro" id="IPR003959">
    <property type="entry name" value="ATPase_AAA_core"/>
</dbReference>
<dbReference type="STRING" id="1262450.S3CR19"/>
<proteinExistence type="predicted"/>
<feature type="compositionally biased region" description="Polar residues" evidence="1">
    <location>
        <begin position="1146"/>
        <end position="1160"/>
    </location>
</feature>
<feature type="compositionally biased region" description="Polar residues" evidence="1">
    <location>
        <begin position="1292"/>
        <end position="1304"/>
    </location>
</feature>
<sequence>MSTVEADEETATSDESPREAPPSSSTTDQSAPIVLRDVLAEMSALRERVQFLERLDVANSTLDDGEPLPIRQPTRRAQKWVQTTETKANERASERVKLGNGDGQSGDALSTEEIKDAHVILYDKGVRYFATEEEYDGWLAMHKRPIEGQRIPASLRPVYAGKLGPRNQWDQEEGSDWDSDESTRTRDFDYFQARLRGDFEWEIDRLNLQRQRYVTFKKKKQQKEDLKRLRARADQRQADDTPADGTETAHALLRMETLDWASFSDIFSRPRLSFSVICILEGEPKISTTVSFLKHLFKPQVAQSSADKDKALVTYNGHTALPERICISSEPLINLLARICDMEIQPGSEEDDTKVVLLRPYRMLTHYEADIRDMYEKLNEETARMRNNLPSIDAAPPAAADQASAVVADNVPEAPSVPAVVPPHPEYKKIKTELEHLGCLIGFMDDYLAKRVAWLRSVRCEKMFFSDIWHLYRPGDFVISTTGKQAYQVVSVDAGKHIGKDPFSAYGKWKDDADDERDNDAQSAVLNCVYIDYDGTTLGPVVYKVVVKKFDGERMISTMDVLPLRHYVAKSPEVARAMNILKDNPEAAEQLLDGEVAGLEKRLMERGHRFVDVAAVKHMYYAGLTVDKRDEVESQVMIDVQEAFGAEEISEKRPTFNRIPGIYDDRSRGEATCSSECCIGQNVHSDISLQSKAHEAFVASSMEAHEGHISNADPSQTTQPPVSLFPRNLAEVKADVSILSKADLMIMSYCVYGFVLRDRSWARLDLDNVSDIDKTAGPEDASADNDEEDDDDNGNEGDVHDDSSDDDDGGGKTAFSRLVLPGGHKRMVLSLVSQHFRNKASQKHRDERVDIVKGKGKGLIILLHGAPGVGKTTTAEGVAEKFSKPLFQITCGDLGSNAKEVEESLQKKFSLASRWDSILLLDEADVFLAARRRNDFSRNGLVAGHAAVFLRVLEYYTGILFLTTNRIGDLDEAFTSRIHMILHYPQLEELPTVKICRLNLAMIRKRYSAAERRIKIDKDAIEEHIREYWRANDEARWNGRQIRNACQTALALAEYDAQPSNKKYDLTVQSDAKVHLKVGHVKRVSEAYLKFFDYLKKVHGTDSETRAKELGLRAMEIFDEDGFKAPTTRPSGRGRRDHSGRHSGSANALHQFQLPVSGNMPTKQQPQLQPQPQPQTTWAQDQSRSQHLPYQPQRRQPSPIDAYGQPPPMDPQTHGVSAYGSSQPYTAAPNNQRLAPGQAYDRPVAQAPRDPQYAQDVPRSAPFAGQSYVQSNWNPAPAEPGAPPQPYHAPSAYQQNPQGGRPQQ</sequence>
<dbReference type="SMART" id="SM00382">
    <property type="entry name" value="AAA"/>
    <property type="match status" value="1"/>
</dbReference>
<evidence type="ECO:0000313" key="4">
    <source>
        <dbReference type="Proteomes" id="UP000016923"/>
    </source>
</evidence>
<dbReference type="Pfam" id="PF22942">
    <property type="entry name" value="DUF7025"/>
    <property type="match status" value="1"/>
</dbReference>
<gene>
    <name evidence="3" type="ORF">F503_06824</name>
</gene>
<feature type="compositionally biased region" description="Acidic residues" evidence="1">
    <location>
        <begin position="781"/>
        <end position="795"/>
    </location>
</feature>
<dbReference type="GO" id="GO:0016887">
    <property type="term" value="F:ATP hydrolysis activity"/>
    <property type="evidence" value="ECO:0007669"/>
    <property type="project" value="InterPro"/>
</dbReference>
<dbReference type="OMA" id="WADANWE"/>
<feature type="region of interest" description="Disordered" evidence="1">
    <location>
        <begin position="225"/>
        <end position="245"/>
    </location>
</feature>
<dbReference type="SUPFAM" id="SSF52540">
    <property type="entry name" value="P-loop containing nucleoside triphosphate hydrolases"/>
    <property type="match status" value="1"/>
</dbReference>
<dbReference type="InterPro" id="IPR003593">
    <property type="entry name" value="AAA+_ATPase"/>
</dbReference>
<dbReference type="OrthoDB" id="10042665at2759"/>
<feature type="region of interest" description="Disordered" evidence="1">
    <location>
        <begin position="1121"/>
        <end position="1304"/>
    </location>
</feature>
<feature type="region of interest" description="Disordered" evidence="1">
    <location>
        <begin position="163"/>
        <end position="182"/>
    </location>
</feature>
<evidence type="ECO:0000259" key="2">
    <source>
        <dbReference type="SMART" id="SM00382"/>
    </source>
</evidence>
<feature type="region of interest" description="Disordered" evidence="1">
    <location>
        <begin position="1"/>
        <end position="32"/>
    </location>
</feature>
<feature type="compositionally biased region" description="Polar residues" evidence="1">
    <location>
        <begin position="1183"/>
        <end position="1196"/>
    </location>
</feature>
<reference evidence="3 4" key="1">
    <citation type="journal article" date="2013" name="BMC Genomics">
        <title>The genome and transcriptome of the pine saprophyte Ophiostoma piceae, and a comparison with the bark beetle-associated pine pathogen Grosmannia clavigera.</title>
        <authorList>
            <person name="Haridas S."/>
            <person name="Wang Y."/>
            <person name="Lim L."/>
            <person name="Massoumi Alamouti S."/>
            <person name="Jackman S."/>
            <person name="Docking R."/>
            <person name="Robertson G."/>
            <person name="Birol I."/>
            <person name="Bohlmann J."/>
            <person name="Breuil C."/>
        </authorList>
    </citation>
    <scope>NUCLEOTIDE SEQUENCE [LARGE SCALE GENOMIC DNA]</scope>
    <source>
        <strain evidence="3 4">UAMH 11346</strain>
    </source>
</reference>
<dbReference type="Proteomes" id="UP000016923">
    <property type="component" value="Unassembled WGS sequence"/>
</dbReference>
<feature type="compositionally biased region" description="Acidic residues" evidence="1">
    <location>
        <begin position="1"/>
        <end position="12"/>
    </location>
</feature>
<dbReference type="PANTHER" id="PTHR46411">
    <property type="entry name" value="FAMILY ATPASE, PUTATIVE-RELATED"/>
    <property type="match status" value="1"/>
</dbReference>
<dbReference type="PANTHER" id="PTHR46411:SF2">
    <property type="entry name" value="AAA+ ATPASE DOMAIN-CONTAINING PROTEIN"/>
    <property type="match status" value="1"/>
</dbReference>
<dbReference type="VEuPathDB" id="FungiDB:F503_06824"/>
<feature type="compositionally biased region" description="Polar residues" evidence="1">
    <location>
        <begin position="1219"/>
        <end position="1233"/>
    </location>
</feature>